<dbReference type="AlphaFoldDB" id="A0ABD1FT10"/>
<gene>
    <name evidence="7" type="primary">PIF3</name>
    <name evidence="7" type="ORF">AAHA92_31093</name>
</gene>
<dbReference type="FunFam" id="4.10.280.10:FF:000004">
    <property type="entry name" value="Basic helix-loop-helix transcription factor"/>
    <property type="match status" value="1"/>
</dbReference>
<protein>
    <submittedName>
        <fullName evidence="7">ATP-dependent DNA helicase pif3</fullName>
    </submittedName>
</protein>
<dbReference type="EMBL" id="JBEAFC010000012">
    <property type="protein sequence ID" value="KAL1534985.1"/>
    <property type="molecule type" value="Genomic_DNA"/>
</dbReference>
<dbReference type="InterPro" id="IPR011598">
    <property type="entry name" value="bHLH_dom"/>
</dbReference>
<dbReference type="SMART" id="SM00353">
    <property type="entry name" value="HLH"/>
    <property type="match status" value="1"/>
</dbReference>
<feature type="region of interest" description="Disordered" evidence="5">
    <location>
        <begin position="628"/>
        <end position="689"/>
    </location>
</feature>
<evidence type="ECO:0000256" key="3">
    <source>
        <dbReference type="ARBA" id="ARBA00023163"/>
    </source>
</evidence>
<feature type="region of interest" description="Disordered" evidence="5">
    <location>
        <begin position="402"/>
        <end position="422"/>
    </location>
</feature>
<keyword evidence="7" id="KW-0378">Hydrolase</keyword>
<dbReference type="CDD" id="cd11445">
    <property type="entry name" value="bHLH_AtPIF_like"/>
    <property type="match status" value="1"/>
</dbReference>
<dbReference type="InterPro" id="IPR036638">
    <property type="entry name" value="HLH_DNA-bd_sf"/>
</dbReference>
<dbReference type="PANTHER" id="PTHR46807:SF1">
    <property type="entry name" value="TRANSCRIPTION FACTOR PIF3"/>
    <property type="match status" value="1"/>
</dbReference>
<feature type="region of interest" description="Disordered" evidence="5">
    <location>
        <begin position="242"/>
        <end position="277"/>
    </location>
</feature>
<comment type="subcellular location">
    <subcellularLocation>
        <location evidence="1">Nucleus</location>
    </subcellularLocation>
</comment>
<evidence type="ECO:0000313" key="8">
    <source>
        <dbReference type="Proteomes" id="UP001567538"/>
    </source>
</evidence>
<keyword evidence="7" id="KW-0547">Nucleotide-binding</keyword>
<dbReference type="InterPro" id="IPR047265">
    <property type="entry name" value="PIF1-like_bHLH"/>
</dbReference>
<keyword evidence="7" id="KW-0347">Helicase</keyword>
<keyword evidence="8" id="KW-1185">Reference proteome</keyword>
<keyword evidence="7" id="KW-0067">ATP-binding</keyword>
<proteinExistence type="predicted"/>
<dbReference type="InterPro" id="IPR044273">
    <property type="entry name" value="PIF3-like"/>
</dbReference>
<organism evidence="7 8">
    <name type="scientific">Salvia divinorum</name>
    <name type="common">Maria pastora</name>
    <name type="synonym">Diviner's sage</name>
    <dbReference type="NCBI Taxonomy" id="28513"/>
    <lineage>
        <taxon>Eukaryota</taxon>
        <taxon>Viridiplantae</taxon>
        <taxon>Streptophyta</taxon>
        <taxon>Embryophyta</taxon>
        <taxon>Tracheophyta</taxon>
        <taxon>Spermatophyta</taxon>
        <taxon>Magnoliopsida</taxon>
        <taxon>eudicotyledons</taxon>
        <taxon>Gunneridae</taxon>
        <taxon>Pentapetalae</taxon>
        <taxon>asterids</taxon>
        <taxon>lamiids</taxon>
        <taxon>Lamiales</taxon>
        <taxon>Lamiaceae</taxon>
        <taxon>Nepetoideae</taxon>
        <taxon>Mentheae</taxon>
        <taxon>Salviinae</taxon>
        <taxon>Salvia</taxon>
        <taxon>Salvia subgen. Calosphace</taxon>
    </lineage>
</organism>
<dbReference type="SUPFAM" id="SSF47459">
    <property type="entry name" value="HLH, helix-loop-helix DNA-binding domain"/>
    <property type="match status" value="1"/>
</dbReference>
<name>A0ABD1FT10_SALDI</name>
<evidence type="ECO:0000259" key="6">
    <source>
        <dbReference type="PROSITE" id="PS50888"/>
    </source>
</evidence>
<evidence type="ECO:0000256" key="5">
    <source>
        <dbReference type="SAM" id="MobiDB-lite"/>
    </source>
</evidence>
<dbReference type="PROSITE" id="PS50888">
    <property type="entry name" value="BHLH"/>
    <property type="match status" value="1"/>
</dbReference>
<reference evidence="7 8" key="1">
    <citation type="submission" date="2024-06" db="EMBL/GenBank/DDBJ databases">
        <title>A chromosome level genome sequence of Diviner's sage (Salvia divinorum).</title>
        <authorList>
            <person name="Ford S.A."/>
            <person name="Ro D.-K."/>
            <person name="Ness R.W."/>
            <person name="Phillips M.A."/>
        </authorList>
    </citation>
    <scope>NUCLEOTIDE SEQUENCE [LARGE SCALE GENOMIC DNA]</scope>
    <source>
        <strain evidence="7">SAF-2024a</strain>
        <tissue evidence="7">Leaf</tissue>
    </source>
</reference>
<keyword evidence="2" id="KW-0805">Transcription regulation</keyword>
<keyword evidence="3" id="KW-0804">Transcription</keyword>
<keyword evidence="4" id="KW-0539">Nucleus</keyword>
<evidence type="ECO:0000256" key="2">
    <source>
        <dbReference type="ARBA" id="ARBA00023015"/>
    </source>
</evidence>
<dbReference type="Proteomes" id="UP001567538">
    <property type="component" value="Unassembled WGS sequence"/>
</dbReference>
<evidence type="ECO:0000313" key="7">
    <source>
        <dbReference type="EMBL" id="KAL1534985.1"/>
    </source>
</evidence>
<evidence type="ECO:0000256" key="1">
    <source>
        <dbReference type="ARBA" id="ARBA00004123"/>
    </source>
</evidence>
<dbReference type="Pfam" id="PF00010">
    <property type="entry name" value="HLH"/>
    <property type="match status" value="1"/>
</dbReference>
<sequence length="689" mass="74322">MPLSEFLRMARGKLESSHQKLAPVDISSKPENELVELVWENGQVMMQGQPSRVTRSPTLTTSRARESTTARFGKYGVESIMNDMASVVPSGDMDLGQDDEIAPWLSYPMDDDLGQGYASEILPHISGVTANGLSTQNSFASVDERSSCGQNVSNLQSRANNVKASSSKGRPFGSWLPQLHRQTSDALGSGVTNIVSNNSKDQLDAVFRNPAQSRDTVSIQPPTNYSSFVNFSHFSRPATLAKANLPNSDGIPKSASSVVERNENNEKGPAANRSNPVKSIHLEQAKSMPKDFDSHGSGVYPEVGSSEPVVKASQCPADNLCKETPIKNDKPPILCNNYSSAKGAPEGDRTVEPMVASSSVGSGNSADRFSCEQTQYSKRKFCDFEDSECRSDDLETESVDAKKATSLRGSKRSRAAEVHNLSERRRRDRINEKMRALQELIPNCNKADKASMLDEAIEYLRTLQLQVQIMSMGSGLCMPPMMFPTGMQPMHPAHVPHFQPMGVGVGMGMAYGMGIPPDMNAGSSGCPIYPVPPLQVPHFSSTVPGLVNFQRMPSHNHPVYGHPAQAYPSSVPRPPFVPLAPRPPVTCAVGSSTLRNGSNADTPSTSQIIKSEDPAKTMNLQSICNAEARSSVHNKSNQPAEEVVDQSAAVQDKKRATDAAAATATDINKEPGRVADGIVPLTTSSSDRH</sequence>
<comment type="caution">
    <text evidence="7">The sequence shown here is derived from an EMBL/GenBank/DDBJ whole genome shotgun (WGS) entry which is preliminary data.</text>
</comment>
<dbReference type="PANTHER" id="PTHR46807">
    <property type="entry name" value="TRANSCRIPTION FACTOR PIF3"/>
    <property type="match status" value="1"/>
</dbReference>
<feature type="domain" description="BHLH" evidence="6">
    <location>
        <begin position="414"/>
        <end position="463"/>
    </location>
</feature>
<evidence type="ECO:0000256" key="4">
    <source>
        <dbReference type="ARBA" id="ARBA00023242"/>
    </source>
</evidence>
<dbReference type="GO" id="GO:0004386">
    <property type="term" value="F:helicase activity"/>
    <property type="evidence" value="ECO:0007669"/>
    <property type="project" value="UniProtKB-KW"/>
</dbReference>
<dbReference type="Gene3D" id="4.10.280.10">
    <property type="entry name" value="Helix-loop-helix DNA-binding domain"/>
    <property type="match status" value="1"/>
</dbReference>
<dbReference type="GO" id="GO:0010017">
    <property type="term" value="P:red or far-red light signaling pathway"/>
    <property type="evidence" value="ECO:0007669"/>
    <property type="project" value="UniProtKB-ARBA"/>
</dbReference>
<dbReference type="GO" id="GO:0005634">
    <property type="term" value="C:nucleus"/>
    <property type="evidence" value="ECO:0007669"/>
    <property type="project" value="UniProtKB-SubCell"/>
</dbReference>
<accession>A0ABD1FT10</accession>